<proteinExistence type="predicted"/>
<evidence type="ECO:0000313" key="2">
    <source>
        <dbReference type="Proteomes" id="UP000053989"/>
    </source>
</evidence>
<sequence>MSFQLRPQSCCKLMTEQVFSSSKATCTLRRNRISSQPLKALQILKFTLRKDRLDFTGELLARE</sequence>
<accession>A0A0C3E402</accession>
<evidence type="ECO:0000313" key="1">
    <source>
        <dbReference type="EMBL" id="KIM63179.1"/>
    </source>
</evidence>
<dbReference type="AlphaFoldDB" id="A0A0C3E402"/>
<dbReference type="Proteomes" id="UP000053989">
    <property type="component" value="Unassembled WGS sequence"/>
</dbReference>
<name>A0A0C3E402_9AGAM</name>
<keyword evidence="2" id="KW-1185">Reference proteome</keyword>
<dbReference type="HOGENOM" id="CLU_2892222_0_0_1"/>
<protein>
    <recommendedName>
        <fullName evidence="3">HAT C-terminal dimerisation domain-containing protein</fullName>
    </recommendedName>
</protein>
<evidence type="ECO:0008006" key="3">
    <source>
        <dbReference type="Google" id="ProtNLM"/>
    </source>
</evidence>
<dbReference type="EMBL" id="KN822037">
    <property type="protein sequence ID" value="KIM63179.1"/>
    <property type="molecule type" value="Genomic_DNA"/>
</dbReference>
<feature type="non-terminal residue" evidence="1">
    <location>
        <position position="63"/>
    </location>
</feature>
<dbReference type="OrthoDB" id="3241084at2759"/>
<organism evidence="1 2">
    <name type="scientific">Scleroderma citrinum Foug A</name>
    <dbReference type="NCBI Taxonomy" id="1036808"/>
    <lineage>
        <taxon>Eukaryota</taxon>
        <taxon>Fungi</taxon>
        <taxon>Dikarya</taxon>
        <taxon>Basidiomycota</taxon>
        <taxon>Agaricomycotina</taxon>
        <taxon>Agaricomycetes</taxon>
        <taxon>Agaricomycetidae</taxon>
        <taxon>Boletales</taxon>
        <taxon>Sclerodermatineae</taxon>
        <taxon>Sclerodermataceae</taxon>
        <taxon>Scleroderma</taxon>
    </lineage>
</organism>
<reference evidence="2" key="2">
    <citation type="submission" date="2015-01" db="EMBL/GenBank/DDBJ databases">
        <title>Evolutionary Origins and Diversification of the Mycorrhizal Mutualists.</title>
        <authorList>
            <consortium name="DOE Joint Genome Institute"/>
            <consortium name="Mycorrhizal Genomics Consortium"/>
            <person name="Kohler A."/>
            <person name="Kuo A."/>
            <person name="Nagy L.G."/>
            <person name="Floudas D."/>
            <person name="Copeland A."/>
            <person name="Barry K.W."/>
            <person name="Cichocki N."/>
            <person name="Veneault-Fourrey C."/>
            <person name="LaButti K."/>
            <person name="Lindquist E.A."/>
            <person name="Lipzen A."/>
            <person name="Lundell T."/>
            <person name="Morin E."/>
            <person name="Murat C."/>
            <person name="Riley R."/>
            <person name="Ohm R."/>
            <person name="Sun H."/>
            <person name="Tunlid A."/>
            <person name="Henrissat B."/>
            <person name="Grigoriev I.V."/>
            <person name="Hibbett D.S."/>
            <person name="Martin F."/>
        </authorList>
    </citation>
    <scope>NUCLEOTIDE SEQUENCE [LARGE SCALE GENOMIC DNA]</scope>
    <source>
        <strain evidence="2">Foug A</strain>
    </source>
</reference>
<dbReference type="InParanoid" id="A0A0C3E402"/>
<gene>
    <name evidence="1" type="ORF">SCLCIDRAFT_1174641</name>
</gene>
<reference evidence="1 2" key="1">
    <citation type="submission" date="2014-04" db="EMBL/GenBank/DDBJ databases">
        <authorList>
            <consortium name="DOE Joint Genome Institute"/>
            <person name="Kuo A."/>
            <person name="Kohler A."/>
            <person name="Nagy L.G."/>
            <person name="Floudas D."/>
            <person name="Copeland A."/>
            <person name="Barry K.W."/>
            <person name="Cichocki N."/>
            <person name="Veneault-Fourrey C."/>
            <person name="LaButti K."/>
            <person name="Lindquist E.A."/>
            <person name="Lipzen A."/>
            <person name="Lundell T."/>
            <person name="Morin E."/>
            <person name="Murat C."/>
            <person name="Sun H."/>
            <person name="Tunlid A."/>
            <person name="Henrissat B."/>
            <person name="Grigoriev I.V."/>
            <person name="Hibbett D.S."/>
            <person name="Martin F."/>
            <person name="Nordberg H.P."/>
            <person name="Cantor M.N."/>
            <person name="Hua S.X."/>
        </authorList>
    </citation>
    <scope>NUCLEOTIDE SEQUENCE [LARGE SCALE GENOMIC DNA]</scope>
    <source>
        <strain evidence="1 2">Foug A</strain>
    </source>
</reference>